<proteinExistence type="predicted"/>
<accession>A0ACC2P689</accession>
<reference evidence="1" key="1">
    <citation type="submission" date="2023-04" db="EMBL/GenBank/DDBJ databases">
        <title>A chromosome-level genome assembly of the parasitoid wasp Eretmocerus hayati.</title>
        <authorList>
            <person name="Zhong Y."/>
            <person name="Liu S."/>
            <person name="Liu Y."/>
        </authorList>
    </citation>
    <scope>NUCLEOTIDE SEQUENCE</scope>
    <source>
        <strain evidence="1">ZJU_SS_LIU_2023</strain>
    </source>
</reference>
<dbReference type="EMBL" id="CM056742">
    <property type="protein sequence ID" value="KAJ8678618.1"/>
    <property type="molecule type" value="Genomic_DNA"/>
</dbReference>
<gene>
    <name evidence="1" type="ORF">QAD02_014405</name>
</gene>
<dbReference type="Proteomes" id="UP001239111">
    <property type="component" value="Chromosome 2"/>
</dbReference>
<organism evidence="1 2">
    <name type="scientific">Eretmocerus hayati</name>
    <dbReference type="NCBI Taxonomy" id="131215"/>
    <lineage>
        <taxon>Eukaryota</taxon>
        <taxon>Metazoa</taxon>
        <taxon>Ecdysozoa</taxon>
        <taxon>Arthropoda</taxon>
        <taxon>Hexapoda</taxon>
        <taxon>Insecta</taxon>
        <taxon>Pterygota</taxon>
        <taxon>Neoptera</taxon>
        <taxon>Endopterygota</taxon>
        <taxon>Hymenoptera</taxon>
        <taxon>Apocrita</taxon>
        <taxon>Proctotrupomorpha</taxon>
        <taxon>Chalcidoidea</taxon>
        <taxon>Aphelinidae</taxon>
        <taxon>Aphelininae</taxon>
        <taxon>Eretmocerus</taxon>
    </lineage>
</organism>
<evidence type="ECO:0000313" key="2">
    <source>
        <dbReference type="Proteomes" id="UP001239111"/>
    </source>
</evidence>
<protein>
    <submittedName>
        <fullName evidence="1">Uncharacterized protein</fullName>
    </submittedName>
</protein>
<sequence length="145" mass="16185">MYSVLSELAEKNPITAEMNWVLELKQILQISEHSYLWDLQNPAAIRTACPGCNRGCHESYSSLDRVGRTENGSFKKYCGKTTIQITSPADAISLSPTANTSKNSVLSAIIRQLEIMEKPLESGVERVEKSLKSELSDIDVYYLNI</sequence>
<name>A0ACC2P689_9HYME</name>
<comment type="caution">
    <text evidence="1">The sequence shown here is derived from an EMBL/GenBank/DDBJ whole genome shotgun (WGS) entry which is preliminary data.</text>
</comment>
<evidence type="ECO:0000313" key="1">
    <source>
        <dbReference type="EMBL" id="KAJ8678618.1"/>
    </source>
</evidence>
<keyword evidence="2" id="KW-1185">Reference proteome</keyword>